<dbReference type="EMBL" id="JAFEJA010000001">
    <property type="protein sequence ID" value="MBM9620222.1"/>
    <property type="molecule type" value="Genomic_DNA"/>
</dbReference>
<dbReference type="Proteomes" id="UP000664109">
    <property type="component" value="Unassembled WGS sequence"/>
</dbReference>
<name>A0ABS2URU1_9ACTN</name>
<dbReference type="RefSeq" id="WP_205374240.1">
    <property type="nucleotide sequence ID" value="NZ_JAFEJA010000001.1"/>
</dbReference>
<protein>
    <recommendedName>
        <fullName evidence="4">Guanylate cyclase domain-containing protein</fullName>
    </recommendedName>
</protein>
<evidence type="ECO:0000313" key="3">
    <source>
        <dbReference type="Proteomes" id="UP000664109"/>
    </source>
</evidence>
<organism evidence="2 3">
    <name type="scientific">Streptomyces zhihengii</name>
    <dbReference type="NCBI Taxonomy" id="1818004"/>
    <lineage>
        <taxon>Bacteria</taxon>
        <taxon>Bacillati</taxon>
        <taxon>Actinomycetota</taxon>
        <taxon>Actinomycetes</taxon>
        <taxon>Kitasatosporales</taxon>
        <taxon>Streptomycetaceae</taxon>
        <taxon>Streptomyces</taxon>
    </lineage>
</organism>
<keyword evidence="3" id="KW-1185">Reference proteome</keyword>
<evidence type="ECO:0000256" key="1">
    <source>
        <dbReference type="SAM" id="MobiDB-lite"/>
    </source>
</evidence>
<sequence length="290" mass="30677">MTANGTEGRGGPGVFRRRLLLAVDAQGYGRSDAVTQREFQAGLARLLDAAAGTAGLDRDRWETQRAGDSVFAVLPEGTDEPALVDTFMRALDAGLRAFNRNRVPHARLRLRAAVHFGPASPGPNGFADRAPVEIHRILDSAPLREALAAAPDACLAVAVSAPVFHDTVGAEYTTVPAEAFRQVRVEQKEYRGDAWIWVPGSRAGQPAPVPDRPAAEEPRQVRPQPPTGPEPTGGAPVTRIRVRADEVAGDATVIRADRLEGTVEADAEVGRVAPGGTLVGLDLRSGGDAE</sequence>
<gene>
    <name evidence="2" type="ORF">JE024_16040</name>
</gene>
<proteinExistence type="predicted"/>
<reference evidence="2 3" key="1">
    <citation type="journal article" date="2016" name="Arch. Microbiol.">
        <title>Streptomyces zhihengii sp. nov., isolated from rhizospheric soil of Psammosilene tunicoides.</title>
        <authorList>
            <person name="Huang M.J."/>
            <person name="Fei J.J."/>
            <person name="Salam N."/>
            <person name="Kim C.J."/>
            <person name="Hozzein W.N."/>
            <person name="Xiao M."/>
            <person name="Huang H.Q."/>
            <person name="Li W.J."/>
        </authorList>
    </citation>
    <scope>NUCLEOTIDE SEQUENCE [LARGE SCALE GENOMIC DNA]</scope>
    <source>
        <strain evidence="2 3">YIM T102</strain>
    </source>
</reference>
<evidence type="ECO:0008006" key="4">
    <source>
        <dbReference type="Google" id="ProtNLM"/>
    </source>
</evidence>
<accession>A0ABS2URU1</accession>
<comment type="caution">
    <text evidence="2">The sequence shown here is derived from an EMBL/GenBank/DDBJ whole genome shotgun (WGS) entry which is preliminary data.</text>
</comment>
<feature type="region of interest" description="Disordered" evidence="1">
    <location>
        <begin position="199"/>
        <end position="239"/>
    </location>
</feature>
<evidence type="ECO:0000313" key="2">
    <source>
        <dbReference type="EMBL" id="MBM9620222.1"/>
    </source>
</evidence>